<feature type="region of interest" description="Disordered" evidence="6">
    <location>
        <begin position="298"/>
        <end position="324"/>
    </location>
</feature>
<evidence type="ECO:0000256" key="5">
    <source>
        <dbReference type="ARBA" id="ARBA00022777"/>
    </source>
</evidence>
<dbReference type="SMART" id="SM00388">
    <property type="entry name" value="HisKA"/>
    <property type="match status" value="1"/>
</dbReference>
<dbReference type="InterPro" id="IPR013767">
    <property type="entry name" value="PAS_fold"/>
</dbReference>
<dbReference type="Gene3D" id="1.10.287.130">
    <property type="match status" value="1"/>
</dbReference>
<dbReference type="InterPro" id="IPR036097">
    <property type="entry name" value="HisK_dim/P_sf"/>
</dbReference>
<evidence type="ECO:0000256" key="4">
    <source>
        <dbReference type="ARBA" id="ARBA00022679"/>
    </source>
</evidence>
<comment type="caution">
    <text evidence="9">The sequence shown here is derived from an EMBL/GenBank/DDBJ whole genome shotgun (WGS) entry which is preliminary data.</text>
</comment>
<dbReference type="EMBL" id="JADQDN010000002">
    <property type="protein sequence ID" value="MBF9195683.1"/>
    <property type="molecule type" value="Genomic_DNA"/>
</dbReference>
<dbReference type="PROSITE" id="PS50109">
    <property type="entry name" value="HIS_KIN"/>
    <property type="match status" value="1"/>
</dbReference>
<dbReference type="CDD" id="cd00082">
    <property type="entry name" value="HisKA"/>
    <property type="match status" value="1"/>
</dbReference>
<gene>
    <name evidence="9" type="ORF">I2H36_06515</name>
</gene>
<evidence type="ECO:0000313" key="9">
    <source>
        <dbReference type="EMBL" id="MBF9195683.1"/>
    </source>
</evidence>
<dbReference type="PANTHER" id="PTHR43047">
    <property type="entry name" value="TWO-COMPONENT HISTIDINE PROTEIN KINASE"/>
    <property type="match status" value="1"/>
</dbReference>
<dbReference type="Gene3D" id="3.30.565.10">
    <property type="entry name" value="Histidine kinase-like ATPase, C-terminal domain"/>
    <property type="match status" value="1"/>
</dbReference>
<keyword evidence="4" id="KW-0808">Transferase</keyword>
<evidence type="ECO:0000259" key="7">
    <source>
        <dbReference type="PROSITE" id="PS50109"/>
    </source>
</evidence>
<dbReference type="InterPro" id="IPR005467">
    <property type="entry name" value="His_kinase_dom"/>
</dbReference>
<evidence type="ECO:0000313" key="10">
    <source>
        <dbReference type="Proteomes" id="UP000611708"/>
    </source>
</evidence>
<dbReference type="RefSeq" id="WP_196263047.1">
    <property type="nucleotide sequence ID" value="NZ_JADQDN010000002.1"/>
</dbReference>
<dbReference type="CDD" id="cd00130">
    <property type="entry name" value="PAS"/>
    <property type="match status" value="2"/>
</dbReference>
<sequence length="899" mass="97527">MTGGPNSFEHLIDRLAAEPALRLLAEPSAVVLIWDREGEQLLWRSSGAEGLRNAFTEGFERVTRDIRTRERIKALAGGLAPSEGVRMERLRLNPARPWLPMACACRLAALDNGEAVLVTAFTGSANRAGRPRAVQAGGEVSSSHKYAPEIPGDSTSQGDQPRGTIRFVWRADAQTRFTEVSRELAQAVGLNAADIVGRTWQEVARSVAEDPDGVVATLFARQDTWSGRTVFWNIDNAPLQVPVEWAGMPVFSTDRELIGFRGFGLLRMDEAREREILEKPTENGGSSQADLIAQSLVPDDTFPFRPPEELPAQEPEAESDVSDEENWFTNLREQVAEALSSNAPPEPAPPRKLVERQLPGSTLSDTERNAFREIARALGARLEDASSQDKAADQPGAPEESAPTAERDIPSRPVGLPASGDPILDRLPIGILIHRGEHILFTNRFLLDLTGYETIEQIWAEGGLVHLFRGSPALGGSGEDDTALVLTTRSNGNIAVTVRASSAEWEGGEADLLVIRRAFNADARPPIADSRVHELESILDTATDGVIVLNETGRILSLNRSAEALFGYDERAVAGDAITVLLAPESHIVALDYLERLRSPGVGSLLNDGREVLGRERQGGSIPLFMTMGRLGDGPERRFCAVLRDITAFKKTEGELIGAKHAAEEASAQKSDLLAKISHEIRTPLNAILGFAEVMLEERFGPVGNDRYKEYLKDVHASGSHVISLVNDLLDLAKIEAGRLELSFTGVGLNDLVSSCVALLQPQAARDRIVMRMSFAPKLPPVVADERSMRQIVLNLVSNAIKFTDAGGQVIVSTAMTDRGEVAFRVRDTGIGMTPEEVEAALEPFRQLATSRKRGGTGLGLPLTKALVEANKGALQISSQPNEGTLVEVIFPPTRVWAE</sequence>
<feature type="compositionally biased region" description="Acidic residues" evidence="6">
    <location>
        <begin position="315"/>
        <end position="324"/>
    </location>
</feature>
<evidence type="ECO:0000256" key="6">
    <source>
        <dbReference type="SAM" id="MobiDB-lite"/>
    </source>
</evidence>
<evidence type="ECO:0000256" key="3">
    <source>
        <dbReference type="ARBA" id="ARBA00022553"/>
    </source>
</evidence>
<dbReference type="Pfam" id="PF02518">
    <property type="entry name" value="HATPase_c"/>
    <property type="match status" value="1"/>
</dbReference>
<evidence type="ECO:0000256" key="2">
    <source>
        <dbReference type="ARBA" id="ARBA00012438"/>
    </source>
</evidence>
<feature type="region of interest" description="Disordered" evidence="6">
    <location>
        <begin position="132"/>
        <end position="161"/>
    </location>
</feature>
<evidence type="ECO:0000256" key="1">
    <source>
        <dbReference type="ARBA" id="ARBA00000085"/>
    </source>
</evidence>
<organism evidence="9 10">
    <name type="scientific">Microvirga terrestris</name>
    <dbReference type="NCBI Taxonomy" id="2791024"/>
    <lineage>
        <taxon>Bacteria</taxon>
        <taxon>Pseudomonadati</taxon>
        <taxon>Pseudomonadota</taxon>
        <taxon>Alphaproteobacteria</taxon>
        <taxon>Hyphomicrobiales</taxon>
        <taxon>Methylobacteriaceae</taxon>
        <taxon>Microvirga</taxon>
    </lineage>
</organism>
<keyword evidence="10" id="KW-1185">Reference proteome</keyword>
<feature type="domain" description="Histidine kinase" evidence="7">
    <location>
        <begin position="676"/>
        <end position="895"/>
    </location>
</feature>
<name>A0ABS0HQD0_9HYPH</name>
<dbReference type="Pfam" id="PF00989">
    <property type="entry name" value="PAS"/>
    <property type="match status" value="1"/>
</dbReference>
<dbReference type="InterPro" id="IPR036890">
    <property type="entry name" value="HATPase_C_sf"/>
</dbReference>
<dbReference type="InterPro" id="IPR000014">
    <property type="entry name" value="PAS"/>
</dbReference>
<reference evidence="9 10" key="1">
    <citation type="submission" date="2020-11" db="EMBL/GenBank/DDBJ databases">
        <authorList>
            <person name="Kim M.K."/>
        </authorList>
    </citation>
    <scope>NUCLEOTIDE SEQUENCE [LARGE SCALE GENOMIC DNA]</scope>
    <source>
        <strain evidence="9 10">BT290</strain>
    </source>
</reference>
<dbReference type="SUPFAM" id="SSF55785">
    <property type="entry name" value="PYP-like sensor domain (PAS domain)"/>
    <property type="match status" value="2"/>
</dbReference>
<dbReference type="SMART" id="SM00091">
    <property type="entry name" value="PAS"/>
    <property type="match status" value="2"/>
</dbReference>
<dbReference type="InterPro" id="IPR003661">
    <property type="entry name" value="HisK_dim/P_dom"/>
</dbReference>
<dbReference type="InterPro" id="IPR003594">
    <property type="entry name" value="HATPase_dom"/>
</dbReference>
<dbReference type="SUPFAM" id="SSF47384">
    <property type="entry name" value="Homodimeric domain of signal transducing histidine kinase"/>
    <property type="match status" value="1"/>
</dbReference>
<dbReference type="PANTHER" id="PTHR43047:SF72">
    <property type="entry name" value="OSMOSENSING HISTIDINE PROTEIN KINASE SLN1"/>
    <property type="match status" value="1"/>
</dbReference>
<dbReference type="PRINTS" id="PR00344">
    <property type="entry name" value="BCTRLSENSOR"/>
</dbReference>
<dbReference type="Pfam" id="PF00512">
    <property type="entry name" value="HisKA"/>
    <property type="match status" value="1"/>
</dbReference>
<dbReference type="NCBIfam" id="TIGR00229">
    <property type="entry name" value="sensory_box"/>
    <property type="match status" value="1"/>
</dbReference>
<comment type="catalytic activity">
    <reaction evidence="1">
        <text>ATP + protein L-histidine = ADP + protein N-phospho-L-histidine.</text>
        <dbReference type="EC" id="2.7.13.3"/>
    </reaction>
</comment>
<dbReference type="SUPFAM" id="SSF55874">
    <property type="entry name" value="ATPase domain of HSP90 chaperone/DNA topoisomerase II/histidine kinase"/>
    <property type="match status" value="1"/>
</dbReference>
<feature type="region of interest" description="Disordered" evidence="6">
    <location>
        <begin position="338"/>
        <end position="369"/>
    </location>
</feature>
<dbReference type="Proteomes" id="UP000611708">
    <property type="component" value="Unassembled WGS sequence"/>
</dbReference>
<protein>
    <recommendedName>
        <fullName evidence="2">histidine kinase</fullName>
        <ecNumber evidence="2">2.7.13.3</ecNumber>
    </recommendedName>
</protein>
<dbReference type="InterPro" id="IPR035965">
    <property type="entry name" value="PAS-like_dom_sf"/>
</dbReference>
<proteinExistence type="predicted"/>
<dbReference type="EC" id="2.7.13.3" evidence="2"/>
<keyword evidence="3" id="KW-0597">Phosphoprotein</keyword>
<dbReference type="SMART" id="SM00387">
    <property type="entry name" value="HATPase_c"/>
    <property type="match status" value="1"/>
</dbReference>
<keyword evidence="5" id="KW-0418">Kinase</keyword>
<dbReference type="PROSITE" id="PS50112">
    <property type="entry name" value="PAS"/>
    <property type="match status" value="1"/>
</dbReference>
<evidence type="ECO:0000259" key="8">
    <source>
        <dbReference type="PROSITE" id="PS50112"/>
    </source>
</evidence>
<feature type="domain" description="PAS" evidence="8">
    <location>
        <begin position="531"/>
        <end position="601"/>
    </location>
</feature>
<dbReference type="InterPro" id="IPR004358">
    <property type="entry name" value="Sig_transdc_His_kin-like_C"/>
</dbReference>
<accession>A0ABS0HQD0</accession>
<dbReference type="Gene3D" id="3.30.450.20">
    <property type="entry name" value="PAS domain"/>
    <property type="match status" value="2"/>
</dbReference>
<feature type="region of interest" description="Disordered" evidence="6">
    <location>
        <begin position="381"/>
        <end position="417"/>
    </location>
</feature>